<feature type="compositionally biased region" description="Basic residues" evidence="18">
    <location>
        <begin position="252"/>
        <end position="264"/>
    </location>
</feature>
<evidence type="ECO:0000256" key="13">
    <source>
        <dbReference type="ARBA" id="ARBA00023163"/>
    </source>
</evidence>
<dbReference type="CDD" id="cd16696">
    <property type="entry name" value="RING-CH-C4HC3_NFX1"/>
    <property type="match status" value="1"/>
</dbReference>
<evidence type="ECO:0000256" key="17">
    <source>
        <dbReference type="PROSITE-ProRule" id="PRU00175"/>
    </source>
</evidence>
<feature type="compositionally biased region" description="Polar residues" evidence="18">
    <location>
        <begin position="7"/>
        <end position="21"/>
    </location>
</feature>
<evidence type="ECO:0000256" key="18">
    <source>
        <dbReference type="SAM" id="MobiDB-lite"/>
    </source>
</evidence>
<keyword evidence="9" id="KW-0833">Ubl conjugation pathway</keyword>
<dbReference type="SUPFAM" id="SSF82708">
    <property type="entry name" value="R3H domain"/>
    <property type="match status" value="1"/>
</dbReference>
<keyword evidence="12" id="KW-0238">DNA-binding</keyword>
<protein>
    <recommendedName>
        <fullName evidence="15">Transcriptional repressor NF-X1</fullName>
    </recommendedName>
    <alternativeName>
        <fullName evidence="16">Nuclear transcription factor, X box-binding protein 1</fullName>
    </alternativeName>
</protein>
<dbReference type="SUPFAM" id="SSF57850">
    <property type="entry name" value="RING/U-box"/>
    <property type="match status" value="1"/>
</dbReference>
<evidence type="ECO:0000313" key="23">
    <source>
        <dbReference type="Proteomes" id="UP000283210"/>
    </source>
</evidence>
<evidence type="ECO:0000256" key="5">
    <source>
        <dbReference type="ARBA" id="ARBA00022679"/>
    </source>
</evidence>
<name>A0A3S2TYP1_ORYJA</name>
<dbReference type="InterPro" id="IPR000967">
    <property type="entry name" value="Znf_NFX1"/>
</dbReference>
<accession>A0A3S2TYP1</accession>
<dbReference type="InterPro" id="IPR019787">
    <property type="entry name" value="Znf_PHD-finger"/>
</dbReference>
<evidence type="ECO:0000256" key="14">
    <source>
        <dbReference type="ARBA" id="ARBA00023242"/>
    </source>
</evidence>
<evidence type="ECO:0000256" key="3">
    <source>
        <dbReference type="ARBA" id="ARBA00022491"/>
    </source>
</evidence>
<feature type="compositionally biased region" description="Basic and acidic residues" evidence="18">
    <location>
        <begin position="143"/>
        <end position="181"/>
    </location>
</feature>
<dbReference type="PROSITE" id="PS50089">
    <property type="entry name" value="ZF_RING_2"/>
    <property type="match status" value="1"/>
</dbReference>
<keyword evidence="3" id="KW-0678">Repressor</keyword>
<evidence type="ECO:0000259" key="21">
    <source>
        <dbReference type="PROSITE" id="PS51061"/>
    </source>
</evidence>
<dbReference type="PANTHER" id="PTHR12360">
    <property type="entry name" value="NUCLEAR TRANSCRIPTION FACTOR, X-BOX BINDING 1 NFX1"/>
    <property type="match status" value="1"/>
</dbReference>
<evidence type="ECO:0000256" key="16">
    <source>
        <dbReference type="ARBA" id="ARBA00078536"/>
    </source>
</evidence>
<evidence type="ECO:0000256" key="4">
    <source>
        <dbReference type="ARBA" id="ARBA00022553"/>
    </source>
</evidence>
<dbReference type="GO" id="GO:0000122">
    <property type="term" value="P:negative regulation of transcription by RNA polymerase II"/>
    <property type="evidence" value="ECO:0007669"/>
    <property type="project" value="UniProtKB-ARBA"/>
</dbReference>
<dbReference type="GO" id="GO:0000981">
    <property type="term" value="F:DNA-binding transcription factor activity, RNA polymerase II-specific"/>
    <property type="evidence" value="ECO:0007669"/>
    <property type="project" value="TreeGrafter"/>
</dbReference>
<dbReference type="GO" id="GO:0005634">
    <property type="term" value="C:nucleus"/>
    <property type="evidence" value="ECO:0007669"/>
    <property type="project" value="UniProtKB-SubCell"/>
</dbReference>
<dbReference type="AlphaFoldDB" id="A0A3S2TYP1"/>
<keyword evidence="4" id="KW-0597">Phosphoprotein</keyword>
<dbReference type="PROSITE" id="PS50016">
    <property type="entry name" value="ZF_PHD_2"/>
    <property type="match status" value="1"/>
</dbReference>
<keyword evidence="5" id="KW-0808">Transferase</keyword>
<keyword evidence="13" id="KW-0804">Transcription</keyword>
<evidence type="ECO:0000256" key="6">
    <source>
        <dbReference type="ARBA" id="ARBA00022723"/>
    </source>
</evidence>
<sequence length="1058" mass="117383">MAEGSSDPPNFNQDGTSLQKTHQQRSRRGRPRHNGRNLSCNYEETPQQYGHFNEGFEYNSNYVEAHHPPFQGEDTARRRGRGRGRREGDRGLNGNPDGSKWRQRSGNEFGQHGSSSRYSGGYQSGAHPVDGPDGSNWRNGNRNLEKGNEQFKKNRNVEQRERNHHFKAADPRHSTKGETTERAQQNKPGPKLHHHENQKKEVEVKRRQGPIKPPKPPSQEADGGERGAGAQVESDQSRPAQDSSGPPLQAKGGKRFNQRTHKPGRQSWDQMPKSKETQTGCLIEQLTEEKYECMVCCDVIRVMAPVWSCQSCFHVFHLNCIKKWARSPASQADDSTDGWRCPACQNVALKSPASYTCFCGKVTNPEWRRSEIPHSCGDMCGKRRGGGGDCNHPCNILCHPGPCPQCPAFVTKSCICGKTSQPMRCGQAAVLRCDRVCAALLNCAEHTCTQPCHAGPCEPCQRQIHQVCYCGAATREVPCGTDKDGSDGSGHFSCQNPCGKKLACETHECQQVCHGGACQPCPRSPSLVKTCPCGQTALSKLLELGYAERKSCSDPIPSCGKTCYKPLACGSSETIHLCQNLCHEGSCGPCALTSTVRCRCGFKMKEVPCALIQSEEELLFTCDRRCNKKRSCGRHKCGELCCVNSEHKCLLICGYKLNCGLHRCQEPCHRGNCEPCWQSSFDELTCHCGLTVLYPPIPCGTKPPECKNTCTRRHECEHPVFHNCHSEDKCPPCTYLTQKWCMGKHEQRSNIPCHLQDISCGLTCNKPLACEMHRCKRLCHRGECLPDGGCQQPCALPRPDCSHPCSAPCHTGSTCPRTTCTAKVALQCDCGRRKETVVCADAATSYQRYTAIAMASKLSDMQLGDSMDMGPLLTKKELKQTRLECDEECATLERNRRLAEALQIDSTSDPFNTRSTSVYSDSLKEDARKDLKFVTEVEEEMRNLVELANKGKQPKRSHCFPPMNREHRKIVHELAEVYGVESVSYDSEPKRNVVITAQKGKSACPNSSLTAVIERETAGRAPPPIAHIKQQSSRAASGSSWSKTLKEEPVIDYFDVQD</sequence>
<organism evidence="22 23">
    <name type="scientific">Oryzias javanicus</name>
    <name type="common">Javanese ricefish</name>
    <name type="synonym">Aplocheilus javanicus</name>
    <dbReference type="NCBI Taxonomy" id="123683"/>
    <lineage>
        <taxon>Eukaryota</taxon>
        <taxon>Metazoa</taxon>
        <taxon>Chordata</taxon>
        <taxon>Craniata</taxon>
        <taxon>Vertebrata</taxon>
        <taxon>Euteleostomi</taxon>
        <taxon>Actinopterygii</taxon>
        <taxon>Neopterygii</taxon>
        <taxon>Teleostei</taxon>
        <taxon>Neoteleostei</taxon>
        <taxon>Acanthomorphata</taxon>
        <taxon>Ovalentaria</taxon>
        <taxon>Atherinomorphae</taxon>
        <taxon>Beloniformes</taxon>
        <taxon>Adrianichthyidae</taxon>
        <taxon>Oryziinae</taxon>
        <taxon>Oryzias</taxon>
    </lineage>
</organism>
<evidence type="ECO:0000256" key="8">
    <source>
        <dbReference type="ARBA" id="ARBA00022771"/>
    </source>
</evidence>
<feature type="domain" description="RING-type" evidence="20">
    <location>
        <begin position="293"/>
        <end position="345"/>
    </location>
</feature>
<feature type="domain" description="PHD-type" evidence="19">
    <location>
        <begin position="290"/>
        <end position="347"/>
    </location>
</feature>
<evidence type="ECO:0000259" key="20">
    <source>
        <dbReference type="PROSITE" id="PS50089"/>
    </source>
</evidence>
<dbReference type="SMART" id="SM00438">
    <property type="entry name" value="ZnF_NFX"/>
    <property type="match status" value="9"/>
</dbReference>
<dbReference type="CDD" id="cd06008">
    <property type="entry name" value="NF-X1-zinc-finger"/>
    <property type="match status" value="6"/>
</dbReference>
<keyword evidence="8 17" id="KW-0863">Zinc-finger</keyword>
<evidence type="ECO:0000313" key="22">
    <source>
        <dbReference type="EMBL" id="RVE58652.1"/>
    </source>
</evidence>
<keyword evidence="7" id="KW-0677">Repeat</keyword>
<dbReference type="EMBL" id="CM012456">
    <property type="protein sequence ID" value="RVE58652.1"/>
    <property type="molecule type" value="Genomic_DNA"/>
</dbReference>
<dbReference type="CDD" id="cd02643">
    <property type="entry name" value="R3H_NF-X1"/>
    <property type="match status" value="1"/>
</dbReference>
<evidence type="ECO:0000256" key="12">
    <source>
        <dbReference type="ARBA" id="ARBA00023125"/>
    </source>
</evidence>
<dbReference type="InterPro" id="IPR034078">
    <property type="entry name" value="NFX1_fam"/>
</dbReference>
<dbReference type="SMART" id="SM00393">
    <property type="entry name" value="R3H"/>
    <property type="match status" value="1"/>
</dbReference>
<dbReference type="InterPro" id="IPR001374">
    <property type="entry name" value="R3H_dom"/>
</dbReference>
<dbReference type="Pfam" id="PF01422">
    <property type="entry name" value="zf-NF-X1"/>
    <property type="match status" value="7"/>
</dbReference>
<dbReference type="Gene3D" id="3.30.1370.50">
    <property type="entry name" value="R3H-like domain"/>
    <property type="match status" value="1"/>
</dbReference>
<feature type="compositionally biased region" description="Low complexity" evidence="18">
    <location>
        <begin position="1032"/>
        <end position="1042"/>
    </location>
</feature>
<dbReference type="GO" id="GO:0016740">
    <property type="term" value="F:transferase activity"/>
    <property type="evidence" value="ECO:0007669"/>
    <property type="project" value="UniProtKB-KW"/>
</dbReference>
<dbReference type="Proteomes" id="UP000283210">
    <property type="component" value="Chromosome 20"/>
</dbReference>
<evidence type="ECO:0000256" key="9">
    <source>
        <dbReference type="ARBA" id="ARBA00022786"/>
    </source>
</evidence>
<reference evidence="22 23" key="1">
    <citation type="submission" date="2018-11" db="EMBL/GenBank/DDBJ databases">
        <authorList>
            <person name="Lopez-Roques C."/>
            <person name="Donnadieu C."/>
            <person name="Bouchez O."/>
            <person name="Klopp C."/>
            <person name="Cabau C."/>
            <person name="Zahm M."/>
        </authorList>
    </citation>
    <scope>NUCLEOTIDE SEQUENCE [LARGE SCALE GENOMIC DNA]</scope>
    <source>
        <strain evidence="22">RS831</strain>
        <tissue evidence="22">Whole body</tissue>
    </source>
</reference>
<feature type="compositionally biased region" description="Polar residues" evidence="18">
    <location>
        <begin position="233"/>
        <end position="246"/>
    </location>
</feature>
<evidence type="ECO:0000256" key="1">
    <source>
        <dbReference type="ARBA" id="ARBA00004123"/>
    </source>
</evidence>
<proteinExistence type="inferred from homology"/>
<feature type="region of interest" description="Disordered" evidence="18">
    <location>
        <begin position="1"/>
        <end position="46"/>
    </location>
</feature>
<dbReference type="InterPro" id="IPR036867">
    <property type="entry name" value="R3H_dom_sf"/>
</dbReference>
<dbReference type="PROSITE" id="PS51061">
    <property type="entry name" value="R3H"/>
    <property type="match status" value="1"/>
</dbReference>
<comment type="subcellular location">
    <subcellularLocation>
        <location evidence="1">Nucleus</location>
    </subcellularLocation>
</comment>
<evidence type="ECO:0000256" key="11">
    <source>
        <dbReference type="ARBA" id="ARBA00023015"/>
    </source>
</evidence>
<feature type="region of interest" description="Disordered" evidence="18">
    <location>
        <begin position="1019"/>
        <end position="1043"/>
    </location>
</feature>
<keyword evidence="11" id="KW-0805">Transcription regulation</keyword>
<reference evidence="22 23" key="2">
    <citation type="submission" date="2019-01" db="EMBL/GenBank/DDBJ databases">
        <title>A chromosome length genome reference of the Java medaka (oryzias javanicus).</title>
        <authorList>
            <person name="Herpin A."/>
            <person name="Takehana Y."/>
            <person name="Naruse K."/>
            <person name="Ansai S."/>
            <person name="Kawaguchi M."/>
        </authorList>
    </citation>
    <scope>NUCLEOTIDE SEQUENCE [LARGE SCALE GENOMIC DNA]</scope>
    <source>
        <strain evidence="22">RS831</strain>
        <tissue evidence="22">Whole body</tissue>
    </source>
</reference>
<feature type="compositionally biased region" description="Basic residues" evidence="18">
    <location>
        <begin position="22"/>
        <end position="35"/>
    </location>
</feature>
<evidence type="ECO:0000256" key="7">
    <source>
        <dbReference type="ARBA" id="ARBA00022737"/>
    </source>
</evidence>
<dbReference type="GO" id="GO:0000977">
    <property type="term" value="F:RNA polymerase II transcription regulatory region sequence-specific DNA binding"/>
    <property type="evidence" value="ECO:0007669"/>
    <property type="project" value="TreeGrafter"/>
</dbReference>
<feature type="region of interest" description="Disordered" evidence="18">
    <location>
        <begin position="64"/>
        <end position="275"/>
    </location>
</feature>
<keyword evidence="6" id="KW-0479">Metal-binding</keyword>
<feature type="compositionally biased region" description="Low complexity" evidence="18">
    <location>
        <begin position="110"/>
        <end position="125"/>
    </location>
</feature>
<dbReference type="InterPro" id="IPR034076">
    <property type="entry name" value="R3H_NF-X1"/>
</dbReference>
<evidence type="ECO:0000256" key="15">
    <source>
        <dbReference type="ARBA" id="ARBA00072498"/>
    </source>
</evidence>
<feature type="domain" description="R3H" evidence="21">
    <location>
        <begin position="931"/>
        <end position="999"/>
    </location>
</feature>
<comment type="similarity">
    <text evidence="2">Belongs to the NFX1 family.</text>
</comment>
<dbReference type="Pfam" id="PF01424">
    <property type="entry name" value="R3H"/>
    <property type="match status" value="1"/>
</dbReference>
<dbReference type="FunFam" id="3.30.1370.50:FF:000003">
    <property type="entry name" value="Transcriptional repressor NF-X1 isoform 1"/>
    <property type="match status" value="1"/>
</dbReference>
<dbReference type="InterPro" id="IPR001841">
    <property type="entry name" value="Znf_RING"/>
</dbReference>
<dbReference type="GO" id="GO:0008270">
    <property type="term" value="F:zinc ion binding"/>
    <property type="evidence" value="ECO:0007669"/>
    <property type="project" value="UniProtKB-KW"/>
</dbReference>
<gene>
    <name evidence="22" type="ORF">OJAV_G00196380</name>
</gene>
<keyword evidence="10" id="KW-0862">Zinc</keyword>
<evidence type="ECO:0000256" key="2">
    <source>
        <dbReference type="ARBA" id="ARBA00007269"/>
    </source>
</evidence>
<dbReference type="OrthoDB" id="6512771at2759"/>
<keyword evidence="23" id="KW-1185">Reference proteome</keyword>
<keyword evidence="14" id="KW-0539">Nucleus</keyword>
<evidence type="ECO:0000259" key="19">
    <source>
        <dbReference type="PROSITE" id="PS50016"/>
    </source>
</evidence>
<evidence type="ECO:0000256" key="10">
    <source>
        <dbReference type="ARBA" id="ARBA00022833"/>
    </source>
</evidence>
<dbReference type="PANTHER" id="PTHR12360:SF12">
    <property type="entry name" value="TRANSCRIPTIONAL REPRESSOR NF-X1"/>
    <property type="match status" value="1"/>
</dbReference>